<gene>
    <name evidence="2" type="ORF">FNH08_01105</name>
</gene>
<dbReference type="GO" id="GO:0016740">
    <property type="term" value="F:transferase activity"/>
    <property type="evidence" value="ECO:0007669"/>
    <property type="project" value="UniProtKB-KW"/>
</dbReference>
<feature type="domain" description="Aminoglycoside phosphotransferase" evidence="1">
    <location>
        <begin position="94"/>
        <end position="264"/>
    </location>
</feature>
<dbReference type="InterPro" id="IPR051678">
    <property type="entry name" value="AGP_Transferase"/>
</dbReference>
<dbReference type="InterPro" id="IPR011009">
    <property type="entry name" value="Kinase-like_dom_sf"/>
</dbReference>
<keyword evidence="3" id="KW-1185">Reference proteome</keyword>
<protein>
    <submittedName>
        <fullName evidence="2">Aminoglycoside phosphotransferase family protein</fullName>
    </submittedName>
</protein>
<sequence length="326" mass="36351">MTSFEELHNLKILLKRNDVSSANWVEMRQLGFSGARIYKQSNGGGRSYVVKVTSVRTDWIMRATSDESCREAVLADVACVRDDRVESPAIGSAQDGPVFSILMQDISEHLLSNERLTRHQLEAILSGMARLHSLTPASGSDVPWCSIEDRLTLFRPDPAKLARFRIADDILRGWELFFDRVPGDIGNLVRSLFDDISPLENALGRLPNCFLHGDLKLDNIAIRPDGTLSLIDWSMAMTAPAAVDLGWFLAMNSRVLPISLDETISAYMSYSKIENGFREIHQDLTVLCGLLIRGWRKALDAESGEPSELLWWCKRASSASNVLGAR</sequence>
<evidence type="ECO:0000313" key="3">
    <source>
        <dbReference type="Proteomes" id="UP000400924"/>
    </source>
</evidence>
<comment type="caution">
    <text evidence="2">The sequence shown here is derived from an EMBL/GenBank/DDBJ whole genome shotgun (WGS) entry which is preliminary data.</text>
</comment>
<dbReference type="PANTHER" id="PTHR21310">
    <property type="entry name" value="AMINOGLYCOSIDE PHOSPHOTRANSFERASE-RELATED-RELATED"/>
    <property type="match status" value="1"/>
</dbReference>
<dbReference type="EMBL" id="VJZC01000003">
    <property type="protein sequence ID" value="MPY55838.1"/>
    <property type="molecule type" value="Genomic_DNA"/>
</dbReference>
<dbReference type="Gene3D" id="3.90.1200.10">
    <property type="match status" value="1"/>
</dbReference>
<organism evidence="2 3">
    <name type="scientific">Streptomyces spongiae</name>
    <dbReference type="NCBI Taxonomy" id="565072"/>
    <lineage>
        <taxon>Bacteria</taxon>
        <taxon>Bacillati</taxon>
        <taxon>Actinomycetota</taxon>
        <taxon>Actinomycetes</taxon>
        <taxon>Kitasatosporales</taxon>
        <taxon>Streptomycetaceae</taxon>
        <taxon>Streptomyces</taxon>
    </lineage>
</organism>
<evidence type="ECO:0000313" key="2">
    <source>
        <dbReference type="EMBL" id="MPY55838.1"/>
    </source>
</evidence>
<reference evidence="2 3" key="1">
    <citation type="submission" date="2019-07" db="EMBL/GenBank/DDBJ databases">
        <title>New species of Amycolatopsis and Streptomyces.</title>
        <authorList>
            <person name="Duangmal K."/>
            <person name="Teo W.F.A."/>
            <person name="Lipun K."/>
        </authorList>
    </citation>
    <scope>NUCLEOTIDE SEQUENCE [LARGE SCALE GENOMIC DNA]</scope>
    <source>
        <strain evidence="2 3">NBRC 106415</strain>
    </source>
</reference>
<dbReference type="Pfam" id="PF01636">
    <property type="entry name" value="APH"/>
    <property type="match status" value="1"/>
</dbReference>
<proteinExistence type="predicted"/>
<dbReference type="AlphaFoldDB" id="A0A5N8XAB1"/>
<name>A0A5N8XAB1_9ACTN</name>
<evidence type="ECO:0000259" key="1">
    <source>
        <dbReference type="Pfam" id="PF01636"/>
    </source>
</evidence>
<accession>A0A5N8XAB1</accession>
<dbReference type="Proteomes" id="UP000400924">
    <property type="component" value="Unassembled WGS sequence"/>
</dbReference>
<dbReference type="InterPro" id="IPR002575">
    <property type="entry name" value="Aminoglycoside_PTrfase"/>
</dbReference>
<dbReference type="SUPFAM" id="SSF56112">
    <property type="entry name" value="Protein kinase-like (PK-like)"/>
    <property type="match status" value="1"/>
</dbReference>
<dbReference type="OrthoDB" id="2570531at2"/>
<dbReference type="RefSeq" id="WP_152769321.1">
    <property type="nucleotide sequence ID" value="NZ_VJZC01000003.1"/>
</dbReference>
<keyword evidence="2" id="KW-0808">Transferase</keyword>